<organism evidence="1 2">
    <name type="scientific">Leptospira noguchii serovar Autumnalis str. ZUN142</name>
    <dbReference type="NCBI Taxonomy" id="1085540"/>
    <lineage>
        <taxon>Bacteria</taxon>
        <taxon>Pseudomonadati</taxon>
        <taxon>Spirochaetota</taxon>
        <taxon>Spirochaetia</taxon>
        <taxon>Leptospirales</taxon>
        <taxon>Leptospiraceae</taxon>
        <taxon>Leptospira</taxon>
    </lineage>
</organism>
<evidence type="ECO:0000313" key="2">
    <source>
        <dbReference type="Proteomes" id="UP000012153"/>
    </source>
</evidence>
<gene>
    <name evidence="1" type="ORF">LEP1GSC186_0647</name>
</gene>
<sequence length="52" mass="6209">MRSKYLWGWLWDVIGQFFRKKIIVGTITKKIISPRTKPLFCGHHQNLNPILK</sequence>
<evidence type="ECO:0000313" key="1">
    <source>
        <dbReference type="EMBL" id="EMO40856.1"/>
    </source>
</evidence>
<comment type="caution">
    <text evidence="1">The sequence shown here is derived from an EMBL/GenBank/DDBJ whole genome shotgun (WGS) entry which is preliminary data.</text>
</comment>
<accession>M6UDE6</accession>
<protein>
    <submittedName>
        <fullName evidence="1">Uncharacterized protein</fullName>
    </submittedName>
</protein>
<reference evidence="1 2" key="1">
    <citation type="submission" date="2013-01" db="EMBL/GenBank/DDBJ databases">
        <authorList>
            <person name="Harkins D.M."/>
            <person name="Durkin A.S."/>
            <person name="Brinkac L.M."/>
            <person name="Haft D.H."/>
            <person name="Selengut J.D."/>
            <person name="Sanka R."/>
            <person name="DePew J."/>
            <person name="Purushe J."/>
            <person name="Matthias M.A."/>
            <person name="Vinetz J.M."/>
            <person name="Sutton G.G."/>
            <person name="Nierman W.C."/>
            <person name="Fouts D.E."/>
        </authorList>
    </citation>
    <scope>NUCLEOTIDE SEQUENCE [LARGE SCALE GENOMIC DNA]</scope>
    <source>
        <strain evidence="1 2">ZUN142</strain>
    </source>
</reference>
<dbReference type="EMBL" id="AHOP02000027">
    <property type="protein sequence ID" value="EMO40856.1"/>
    <property type="molecule type" value="Genomic_DNA"/>
</dbReference>
<proteinExistence type="predicted"/>
<name>M6UDE6_9LEPT</name>
<dbReference type="Proteomes" id="UP000012153">
    <property type="component" value="Unassembled WGS sequence"/>
</dbReference>
<dbReference type="AlphaFoldDB" id="M6UDE6"/>